<dbReference type="EMBL" id="CAJVQA010033525">
    <property type="protein sequence ID" value="CAG8804583.1"/>
    <property type="molecule type" value="Genomic_DNA"/>
</dbReference>
<feature type="non-terminal residue" evidence="1">
    <location>
        <position position="1"/>
    </location>
</feature>
<sequence length="85" mass="9960">KNMYKNKPSTNAFVNNKSIQEVQEIDTGLNNNNEAVDDDDELVLEEISEIKRVKTFSLSKNNYEIWIKSLKKIGLNYVHYDHRSK</sequence>
<organism evidence="1 2">
    <name type="scientific">Cetraspora pellucida</name>
    <dbReference type="NCBI Taxonomy" id="1433469"/>
    <lineage>
        <taxon>Eukaryota</taxon>
        <taxon>Fungi</taxon>
        <taxon>Fungi incertae sedis</taxon>
        <taxon>Mucoromycota</taxon>
        <taxon>Glomeromycotina</taxon>
        <taxon>Glomeromycetes</taxon>
        <taxon>Diversisporales</taxon>
        <taxon>Gigasporaceae</taxon>
        <taxon>Cetraspora</taxon>
    </lineage>
</organism>
<dbReference type="AlphaFoldDB" id="A0A9N9K1S5"/>
<reference evidence="1" key="1">
    <citation type="submission" date="2021-06" db="EMBL/GenBank/DDBJ databases">
        <authorList>
            <person name="Kallberg Y."/>
            <person name="Tangrot J."/>
            <person name="Rosling A."/>
        </authorList>
    </citation>
    <scope>NUCLEOTIDE SEQUENCE</scope>
    <source>
        <strain evidence="1">FL966</strain>
    </source>
</reference>
<evidence type="ECO:0000313" key="1">
    <source>
        <dbReference type="EMBL" id="CAG8804583.1"/>
    </source>
</evidence>
<proteinExistence type="predicted"/>
<name>A0A9N9K1S5_9GLOM</name>
<evidence type="ECO:0000313" key="2">
    <source>
        <dbReference type="Proteomes" id="UP000789759"/>
    </source>
</evidence>
<accession>A0A9N9K1S5</accession>
<gene>
    <name evidence="1" type="ORF">CPELLU_LOCUS18012</name>
</gene>
<comment type="caution">
    <text evidence="1">The sequence shown here is derived from an EMBL/GenBank/DDBJ whole genome shotgun (WGS) entry which is preliminary data.</text>
</comment>
<dbReference type="Proteomes" id="UP000789759">
    <property type="component" value="Unassembled WGS sequence"/>
</dbReference>
<keyword evidence="2" id="KW-1185">Reference proteome</keyword>
<protein>
    <submittedName>
        <fullName evidence="1">9389_t:CDS:1</fullName>
    </submittedName>
</protein>